<dbReference type="PANTHER" id="PTHR11926:SF1516">
    <property type="entry name" value="GLYCOSYLTRANSFERASE"/>
    <property type="match status" value="1"/>
</dbReference>
<dbReference type="GO" id="GO:0080044">
    <property type="term" value="F:quercetin 7-O-glucosyltransferase activity"/>
    <property type="evidence" value="ECO:0007669"/>
    <property type="project" value="TreeGrafter"/>
</dbReference>
<comment type="catalytic activity">
    <reaction evidence="7">
        <text>2-hydroxy-2-methylpropanenitrile + UDP-alpha-D-glucose = linamarin + UDP + H(+)</text>
        <dbReference type="Rhea" id="RHEA:20009"/>
        <dbReference type="ChEBI" id="CHEBI:15348"/>
        <dbReference type="ChEBI" id="CHEBI:15378"/>
        <dbReference type="ChEBI" id="CHEBI:16441"/>
        <dbReference type="ChEBI" id="CHEBI:58223"/>
        <dbReference type="ChEBI" id="CHEBI:58885"/>
        <dbReference type="EC" id="2.4.1.63"/>
    </reaction>
</comment>
<keyword evidence="10" id="KW-1185">Reference proteome</keyword>
<evidence type="ECO:0000313" key="9">
    <source>
        <dbReference type="EMBL" id="KAJ4841589.1"/>
    </source>
</evidence>
<dbReference type="FunFam" id="3.40.50.2000:FF:000055">
    <property type="entry name" value="Glycosyltransferase"/>
    <property type="match status" value="1"/>
</dbReference>
<comment type="catalytic activity">
    <reaction evidence="6">
        <text>an anthocyanidin + UDP-alpha-D-glucose + H(+) = an anthocyanidin 3-O-beta-D-glucoside + UDP</text>
        <dbReference type="Rhea" id="RHEA:20093"/>
        <dbReference type="ChEBI" id="CHEBI:15378"/>
        <dbReference type="ChEBI" id="CHEBI:16307"/>
        <dbReference type="ChEBI" id="CHEBI:58223"/>
        <dbReference type="ChEBI" id="CHEBI:58885"/>
        <dbReference type="ChEBI" id="CHEBI:143576"/>
        <dbReference type="EC" id="2.4.1.115"/>
    </reaction>
</comment>
<evidence type="ECO:0000256" key="5">
    <source>
        <dbReference type="ARBA" id="ARBA00022821"/>
    </source>
</evidence>
<name>A0A9Q0JH82_9ROSI</name>
<comment type="similarity">
    <text evidence="2">Belongs to the UDP-glycosyltransferase family.</text>
</comment>
<dbReference type="Proteomes" id="UP001141552">
    <property type="component" value="Unassembled WGS sequence"/>
</dbReference>
<evidence type="ECO:0008006" key="11">
    <source>
        <dbReference type="Google" id="ProtNLM"/>
    </source>
</evidence>
<dbReference type="EMBL" id="JAKUCV010002730">
    <property type="protein sequence ID" value="KAJ4841589.1"/>
    <property type="molecule type" value="Genomic_DNA"/>
</dbReference>
<comment type="pathway">
    <text evidence="1">Pigment biosynthesis; anthocyanin biosynthesis.</text>
</comment>
<dbReference type="Pfam" id="PF00201">
    <property type="entry name" value="UDPGT"/>
    <property type="match status" value="4"/>
</dbReference>
<reference evidence="9" key="1">
    <citation type="submission" date="2022-02" db="EMBL/GenBank/DDBJ databases">
        <authorList>
            <person name="Henning P.M."/>
            <person name="McCubbin A.G."/>
            <person name="Shore J.S."/>
        </authorList>
    </citation>
    <scope>NUCLEOTIDE SEQUENCE</scope>
    <source>
        <strain evidence="9">F60SS</strain>
        <tissue evidence="9">Leaves</tissue>
    </source>
</reference>
<dbReference type="Gene3D" id="3.40.50.2000">
    <property type="entry name" value="Glycogen Phosphorylase B"/>
    <property type="match status" value="9"/>
</dbReference>
<gene>
    <name evidence="9" type="ORF">Tsubulata_045161</name>
</gene>
<evidence type="ECO:0000256" key="1">
    <source>
        <dbReference type="ARBA" id="ARBA00004935"/>
    </source>
</evidence>
<dbReference type="InterPro" id="IPR002213">
    <property type="entry name" value="UDP_glucos_trans"/>
</dbReference>
<protein>
    <recommendedName>
        <fullName evidence="11">Anthocyanidin 3-O-glucosyltransferase</fullName>
    </recommendedName>
</protein>
<dbReference type="GO" id="GO:0047213">
    <property type="term" value="F:anthocyanidin 3-O-glucosyltransferase activity"/>
    <property type="evidence" value="ECO:0007669"/>
    <property type="project" value="UniProtKB-EC"/>
</dbReference>
<keyword evidence="3" id="KW-0328">Glycosyltransferase</keyword>
<accession>A0A9Q0JH82</accession>
<dbReference type="GO" id="GO:0006952">
    <property type="term" value="P:defense response"/>
    <property type="evidence" value="ECO:0007669"/>
    <property type="project" value="UniProtKB-KW"/>
</dbReference>
<evidence type="ECO:0000256" key="6">
    <source>
        <dbReference type="ARBA" id="ARBA00047606"/>
    </source>
</evidence>
<comment type="function">
    <text evidence="8">UDP-glucosyltransferase catalyzing in planta synthesis of cyanogenic glucosides. Able to glucosylate acetone cyanohydrin and 2-hydroxy-2-methylbutyronitrile, forming linamarin and lotaustralin. Also accepts, to some extent, a wide range of potential acceptor substrates, including simple alcohols, flavonoids, isoflavonoids and other hydroxynitriles such as p-hydroxymandelonitrile, mandelonitrile, (E)-4-hydroxy-2-methylbut-2-enenitrile and (E)- 2-(hydroxymethyl)but-2-enenitrile.</text>
</comment>
<evidence type="ECO:0000313" key="10">
    <source>
        <dbReference type="Proteomes" id="UP001141552"/>
    </source>
</evidence>
<evidence type="ECO:0000256" key="7">
    <source>
        <dbReference type="ARBA" id="ARBA00052877"/>
    </source>
</evidence>
<dbReference type="PANTHER" id="PTHR11926">
    <property type="entry name" value="GLUCOSYL/GLUCURONOSYL TRANSFERASES"/>
    <property type="match status" value="1"/>
</dbReference>
<evidence type="ECO:0000256" key="4">
    <source>
        <dbReference type="ARBA" id="ARBA00022679"/>
    </source>
</evidence>
<comment type="caution">
    <text evidence="9">The sequence shown here is derived from an EMBL/GenBank/DDBJ whole genome shotgun (WGS) entry which is preliminary data.</text>
</comment>
<keyword evidence="4" id="KW-0808">Transferase</keyword>
<evidence type="ECO:0000256" key="3">
    <source>
        <dbReference type="ARBA" id="ARBA00022676"/>
    </source>
</evidence>
<dbReference type="CDD" id="cd03784">
    <property type="entry name" value="GT1_Gtf-like"/>
    <property type="match status" value="4"/>
</dbReference>
<keyword evidence="5" id="KW-0611">Plant defense</keyword>
<dbReference type="OrthoDB" id="5835829at2759"/>
<dbReference type="FunFam" id="3.40.50.2000:FF:000027">
    <property type="entry name" value="Glycosyltransferase"/>
    <property type="match status" value="4"/>
</dbReference>
<dbReference type="GO" id="GO:0050057">
    <property type="term" value="F:linamarin synthase activity"/>
    <property type="evidence" value="ECO:0007669"/>
    <property type="project" value="UniProtKB-EC"/>
</dbReference>
<dbReference type="PROSITE" id="PS00375">
    <property type="entry name" value="UDPGT"/>
    <property type="match status" value="4"/>
</dbReference>
<evidence type="ECO:0000256" key="8">
    <source>
        <dbReference type="ARBA" id="ARBA00056778"/>
    </source>
</evidence>
<dbReference type="FunFam" id="3.40.50.2000:FF:000065">
    <property type="entry name" value="Glycosyltransferase"/>
    <property type="match status" value="1"/>
</dbReference>
<dbReference type="InterPro" id="IPR035595">
    <property type="entry name" value="UDP_glycos_trans_CS"/>
</dbReference>
<proteinExistence type="inferred from homology"/>
<evidence type="ECO:0000256" key="2">
    <source>
        <dbReference type="ARBA" id="ARBA00009995"/>
    </source>
</evidence>
<reference evidence="9" key="2">
    <citation type="journal article" date="2023" name="Plants (Basel)">
        <title>Annotation of the Turnera subulata (Passifloraceae) Draft Genome Reveals the S-Locus Evolved after the Divergence of Turneroideae from Passifloroideae in a Stepwise Manner.</title>
        <authorList>
            <person name="Henning P.M."/>
            <person name="Roalson E.H."/>
            <person name="Mir W."/>
            <person name="McCubbin A.G."/>
            <person name="Shore J.S."/>
        </authorList>
    </citation>
    <scope>NUCLEOTIDE SEQUENCE</scope>
    <source>
        <strain evidence="9">F60SS</strain>
    </source>
</reference>
<dbReference type="SUPFAM" id="SSF53756">
    <property type="entry name" value="UDP-Glycosyltransferase/glycogen phosphorylase"/>
    <property type="match status" value="5"/>
</dbReference>
<organism evidence="9 10">
    <name type="scientific">Turnera subulata</name>
    <dbReference type="NCBI Taxonomy" id="218843"/>
    <lineage>
        <taxon>Eukaryota</taxon>
        <taxon>Viridiplantae</taxon>
        <taxon>Streptophyta</taxon>
        <taxon>Embryophyta</taxon>
        <taxon>Tracheophyta</taxon>
        <taxon>Spermatophyta</taxon>
        <taxon>Magnoliopsida</taxon>
        <taxon>eudicotyledons</taxon>
        <taxon>Gunneridae</taxon>
        <taxon>Pentapetalae</taxon>
        <taxon>rosids</taxon>
        <taxon>fabids</taxon>
        <taxon>Malpighiales</taxon>
        <taxon>Passifloraceae</taxon>
        <taxon>Turnera</taxon>
    </lineage>
</organism>
<sequence length="1835" mass="204726">MELNNTVMSSNVPPVSCIVSDVYMPFTIKAAEELGVPVAMFATFAACGFMGTKQLSALKENGFIPLKDESYATNGYLDTVIDWIPGMKGIRLKDLPTFLRTTDPNDIMLNFSLYTAERSTKASAVAFHTFDALEPDVLDGFSTIYPHVYAIGPLQLHLNRVEEDSLKSIGYNLWKEETACLEWLDSKEPNSVVYVNFGSIAVMTPEQLTEFAMGLANSKHPFLWIIRPDLVIGDTAILPPEFATETQDRSYIASWCPQEEVLNHPSVGGFLTHCGWGSTIESLSAGVPMLCWPFFADQQMNCRYSCTEWGVGMEIDSNVKRNELENLVRELMEGEKGKKMKEKAMEWKRLAEEATAPNGSSSINLDKLINETAADRPHLVLVPAPGQGHIKTILQLAKLLHYKGFHITFVNTEFNHRRFLRSRGPNSLDGLPTFHFETIPDGLPPSNIDATQDIPSLCKAKLDYMIYPFRELLARLNNTASSKVPPVSCIVSDTYMPFTITAAEELGIPVVIFSTMAACGSMGSKQLTALKEKGYTPLKDESYLTNGYLDTVIDWIPGMKGIRLKDLPSFIRTTDPNETVLNFMMYSAESTTKASAIAFHTFDALERDVLDGFSTIYPRFYAIGPLQLHLNQVEEDSMKSIGYNLWKEETVCLQWLDSKEPNTVVYVNFGSIAVMTQEQLTEFAMGLANSKCSFLWIIRPDLVVGDTAILPPEFAAETQERSYIASWCPQEEVLNHPSVAGFLTHCGWGSTIESLSAGVPMLCWPFFADQQMNCRYSCTEWGVGMEFDSNVKRDEVENLVRELMEGEKGKKMKEKAMEWKRLAEEAAAPNGSSSINLERLISEMEPKTEAEKPHLVLVPAPYQGHIKTILKLAKLLHCKGFHITFVNTEFNHKRFLKSRGPNSLDGLPTFHFETIPDGLPPSDVNATQDVSALAKSVKDYMLKPFQELLAKLNNTASSKVPPISCIVSDPFVPFTITAAEELGIPVMEPKTTADKPHLVLVPAPLQGHIKTVLKLAKLLHHKGFHITFVNTEFNHKRFLNSRGPNSLDGLPTFHFETITDGLPPSNDDATQDIPSLCNSTKDYMIKPFRELLAKLNNTASSKVPPVSCIVSDTFMPFTITAGEELGIPVVIFSTMGACGSMGSKQLSALKEKGYIPLKDESYLTNGYLDTVIDWIPGMEGIRLKDLPSFVRTTDPNETVLNFTMYSAESTTKASAIAFHTFDALERDVLDGLSTIYPRVYAIGPLQLHLNQVEEDSLKSIGYNLWKEESVCLQWLDSKEPNSVVYVNFGSITVMTTEQLTEFAMGLANSKCTFLWIIRPDLVVVDSAILPPEFAAETKDRSYITTWCPQEEVLNHPAVGGFLTHSGWGSTIESLSAGVPMLCWPFFADQQMNCRYSCTEWGVGMEIDSNVENLVRELMEGEKGKKMKAKAMEWKKLAEEATAPNGSSSINLDRFITPYQGHIKTMLKLAKLLHCKAFHITFVNTEFNHKRFLKSRGPNSLDGLPTFHFETIPDGLPPSDDDARDTRSLLKSTREYMIKPFQNLLAKLHNTASSKVPPVSCIVSDPFMPFTITAAEELRVPLLATKEKGLIPLKERDVLDGFSTIYPRVYAIGPLQLHLIQVEEDSMKSIGYNLWKEETVCLQWLDSKEPNSVVYVNFGSLALMTPEKLTEFATGLANSKCSFLWIIRPDLVVGESVSLPPEFAAETQERSYITTWCPQEEVLNHPSVGGFLTHCGWGSTIETLSAGVPMLCWPFSSEQHMNCRYSCTEWGVGMEINNNVKRDEVEKLVRELMEGEKGKKMKGKAMEWKKLAEEATAPNGSSSINLDRLINETRAS</sequence>
<dbReference type="GO" id="GO:0080043">
    <property type="term" value="F:quercetin 3-O-glucosyltransferase activity"/>
    <property type="evidence" value="ECO:0007669"/>
    <property type="project" value="TreeGrafter"/>
</dbReference>